<sequence length="42" mass="4514">MSTTAPRWLWVRPEARRALGNGDIGTILVLQAPDPSLLQGVG</sequence>
<evidence type="ECO:0000313" key="2">
    <source>
        <dbReference type="Proteomes" id="UP000589036"/>
    </source>
</evidence>
<reference evidence="1 2" key="1">
    <citation type="submission" date="2020-07" db="EMBL/GenBank/DDBJ databases">
        <title>Sequencing the genomes of 1000 actinobacteria strains.</title>
        <authorList>
            <person name="Klenk H.-P."/>
        </authorList>
    </citation>
    <scope>NUCLEOTIDE SEQUENCE [LARGE SCALE GENOMIC DNA]</scope>
    <source>
        <strain evidence="1 2">CXB654</strain>
    </source>
</reference>
<dbReference type="AlphaFoldDB" id="A0A852U1H8"/>
<gene>
    <name evidence="1" type="ORF">HDA32_005179</name>
</gene>
<evidence type="ECO:0000313" key="1">
    <source>
        <dbReference type="EMBL" id="NYE50059.1"/>
    </source>
</evidence>
<name>A0A852U1H8_9ACTN</name>
<comment type="caution">
    <text evidence="1">The sequence shown here is derived from an EMBL/GenBank/DDBJ whole genome shotgun (WGS) entry which is preliminary data.</text>
</comment>
<protein>
    <submittedName>
        <fullName evidence="1">Uncharacterized protein</fullName>
    </submittedName>
</protein>
<keyword evidence="2" id="KW-1185">Reference proteome</keyword>
<dbReference type="EMBL" id="JACCCC010000001">
    <property type="protein sequence ID" value="NYE50059.1"/>
    <property type="molecule type" value="Genomic_DNA"/>
</dbReference>
<accession>A0A852U1H8</accession>
<organism evidence="1 2">
    <name type="scientific">Spinactinospora alkalitolerans</name>
    <dbReference type="NCBI Taxonomy" id="687207"/>
    <lineage>
        <taxon>Bacteria</taxon>
        <taxon>Bacillati</taxon>
        <taxon>Actinomycetota</taxon>
        <taxon>Actinomycetes</taxon>
        <taxon>Streptosporangiales</taxon>
        <taxon>Nocardiopsidaceae</taxon>
        <taxon>Spinactinospora</taxon>
    </lineage>
</organism>
<dbReference type="Proteomes" id="UP000589036">
    <property type="component" value="Unassembled WGS sequence"/>
</dbReference>
<proteinExistence type="predicted"/>